<keyword evidence="8" id="KW-0170">Cobalt</keyword>
<evidence type="ECO:0000256" key="9">
    <source>
        <dbReference type="ARBA" id="ARBA00036421"/>
    </source>
</evidence>
<dbReference type="InterPro" id="IPR001160">
    <property type="entry name" value="Peptidase_M20C"/>
</dbReference>
<protein>
    <recommendedName>
        <fullName evidence="13">Cytosol non-specific dipeptidase</fullName>
        <ecNumber evidence="10">3.4.13.18</ecNumber>
    </recommendedName>
    <alternativeName>
        <fullName evidence="16">Aminoacyl-histidine dipeptidase</fullName>
    </alternativeName>
    <alternativeName>
        <fullName evidence="15">Beta-alanyl-histidine dipeptidase</fullName>
    </alternativeName>
    <alternativeName>
        <fullName evidence="14">Carnosinase</fullName>
    </alternativeName>
    <alternativeName>
        <fullName evidence="11">Peptidase D</fullName>
    </alternativeName>
    <alternativeName>
        <fullName evidence="17">Xaa-His dipeptidase</fullName>
    </alternativeName>
</protein>
<reference evidence="19" key="1">
    <citation type="submission" date="2017-02" db="EMBL/GenBank/DDBJ databases">
        <title>Comparative genomics and description of representatives of a novel lineage of planctomycetes thriving in anoxic sediments.</title>
        <authorList>
            <person name="Spring S."/>
            <person name="Bunk B."/>
            <person name="Sproer C."/>
        </authorList>
    </citation>
    <scope>NUCLEOTIDE SEQUENCE [LARGE SCALE GENOMIC DNA]</scope>
    <source>
        <strain evidence="19">SM-Chi-D1</strain>
    </source>
</reference>
<dbReference type="NCBIfam" id="TIGR01893">
    <property type="entry name" value="aa-his-dipept"/>
    <property type="match status" value="1"/>
</dbReference>
<dbReference type="RefSeq" id="WP_146684410.1">
    <property type="nucleotide sequence ID" value="NZ_CP019646.1"/>
</dbReference>
<dbReference type="InterPro" id="IPR002933">
    <property type="entry name" value="Peptidase_M20"/>
</dbReference>
<evidence type="ECO:0000256" key="8">
    <source>
        <dbReference type="ARBA" id="ARBA00023285"/>
    </source>
</evidence>
<evidence type="ECO:0000256" key="10">
    <source>
        <dbReference type="ARBA" id="ARBA00038976"/>
    </source>
</evidence>
<dbReference type="GO" id="GO:0005829">
    <property type="term" value="C:cytosol"/>
    <property type="evidence" value="ECO:0007669"/>
    <property type="project" value="TreeGrafter"/>
</dbReference>
<dbReference type="KEGG" id="pbas:SMSP2_02575"/>
<comment type="cofactor">
    <cofactor evidence="1">
        <name>Co(2+)</name>
        <dbReference type="ChEBI" id="CHEBI:48828"/>
    </cofactor>
</comment>
<keyword evidence="5 18" id="KW-0378">Hydrolase</keyword>
<dbReference type="GO" id="GO:0006508">
    <property type="term" value="P:proteolysis"/>
    <property type="evidence" value="ECO:0007669"/>
    <property type="project" value="UniProtKB-KW"/>
</dbReference>
<accession>A0A1Q2MHR0</accession>
<evidence type="ECO:0000256" key="6">
    <source>
        <dbReference type="ARBA" id="ARBA00022833"/>
    </source>
</evidence>
<evidence type="ECO:0000256" key="12">
    <source>
        <dbReference type="ARBA" id="ARBA00061423"/>
    </source>
</evidence>
<name>A0A1Q2MHR0_9BACT</name>
<dbReference type="SUPFAM" id="SSF53187">
    <property type="entry name" value="Zn-dependent exopeptidases"/>
    <property type="match status" value="1"/>
</dbReference>
<evidence type="ECO:0000256" key="7">
    <source>
        <dbReference type="ARBA" id="ARBA00023049"/>
    </source>
</evidence>
<dbReference type="AlphaFoldDB" id="A0A1Q2MHR0"/>
<keyword evidence="7" id="KW-0482">Metalloprotease</keyword>
<proteinExistence type="inferred from homology"/>
<evidence type="ECO:0000256" key="11">
    <source>
        <dbReference type="ARBA" id="ARBA00044252"/>
    </source>
</evidence>
<dbReference type="Proteomes" id="UP000188181">
    <property type="component" value="Chromosome"/>
</dbReference>
<keyword evidence="19" id="KW-1185">Reference proteome</keyword>
<dbReference type="EC" id="3.4.13.18" evidence="10"/>
<evidence type="ECO:0000256" key="13">
    <source>
        <dbReference type="ARBA" id="ARBA00071271"/>
    </source>
</evidence>
<comment type="cofactor">
    <cofactor evidence="2">
        <name>Zn(2+)</name>
        <dbReference type="ChEBI" id="CHEBI:29105"/>
    </cofactor>
</comment>
<evidence type="ECO:0000256" key="15">
    <source>
        <dbReference type="ARBA" id="ARBA00076004"/>
    </source>
</evidence>
<dbReference type="FunFam" id="3.40.630.10:FF:000018">
    <property type="entry name" value="Aminoacyl-histidine dipeptidase PepD"/>
    <property type="match status" value="1"/>
</dbReference>
<dbReference type="PRINTS" id="PR00934">
    <property type="entry name" value="XHISDIPTASE"/>
</dbReference>
<keyword evidence="3" id="KW-0645">Protease</keyword>
<dbReference type="PANTHER" id="PTHR43501">
    <property type="entry name" value="CYTOSOL NON-SPECIFIC DIPEPTIDASE"/>
    <property type="match status" value="1"/>
</dbReference>
<evidence type="ECO:0000256" key="2">
    <source>
        <dbReference type="ARBA" id="ARBA00001947"/>
    </source>
</evidence>
<organism evidence="18 19">
    <name type="scientific">Limihaloglobus sulfuriphilus</name>
    <dbReference type="NCBI Taxonomy" id="1851148"/>
    <lineage>
        <taxon>Bacteria</taxon>
        <taxon>Pseudomonadati</taxon>
        <taxon>Planctomycetota</taxon>
        <taxon>Phycisphaerae</taxon>
        <taxon>Sedimentisphaerales</taxon>
        <taxon>Sedimentisphaeraceae</taxon>
        <taxon>Limihaloglobus</taxon>
    </lineage>
</organism>
<evidence type="ECO:0000313" key="18">
    <source>
        <dbReference type="EMBL" id="AQQ72194.1"/>
    </source>
</evidence>
<keyword evidence="18" id="KW-0224">Dipeptidase</keyword>
<dbReference type="PIRSF" id="PIRSF016599">
    <property type="entry name" value="Xaa-His_dipept"/>
    <property type="match status" value="1"/>
</dbReference>
<evidence type="ECO:0000256" key="1">
    <source>
        <dbReference type="ARBA" id="ARBA00001941"/>
    </source>
</evidence>
<evidence type="ECO:0000256" key="16">
    <source>
        <dbReference type="ARBA" id="ARBA00077688"/>
    </source>
</evidence>
<comment type="similarity">
    <text evidence="12">Belongs to the peptidase M20C family.</text>
</comment>
<dbReference type="GO" id="GO:0070573">
    <property type="term" value="F:metallodipeptidase activity"/>
    <property type="evidence" value="ECO:0007669"/>
    <property type="project" value="TreeGrafter"/>
</dbReference>
<keyword evidence="6" id="KW-0862">Zinc</keyword>
<evidence type="ECO:0000256" key="17">
    <source>
        <dbReference type="ARBA" id="ARBA00078074"/>
    </source>
</evidence>
<evidence type="ECO:0000256" key="3">
    <source>
        <dbReference type="ARBA" id="ARBA00022670"/>
    </source>
</evidence>
<sequence>MQDTALKIFSEIAQVPRPSGREEKIIAWLEAFAAKHNFNYKKDAAGNVLMQVPATAGYEKCPPVCLQSHVDMVCEKRPGLEHDFDNDPIRLKTEGDLLKAEGTTLGADNGIGMAMALAAAVSPECKHPPLELLFTVNEETGLVGASLLEPEFFQAKTLINLDEETEGTFVIGCAGGEDINISLHNLKRSPVTGYGRLINCRFSVTSLLGGHSGIDINKKGRANANTLAGRLLYSIWLKVPGMWLISVNGGASRNAIARDCVCEFLVPAKPKPLKPQTSGDLTFSPDYSARGTLEPLFAELKHQIEREYPSENLTGLKLELCDAPDDTAALSEADTRRIVGLLRAMPNGVYSYSPELGTVETSNNLGTVSLSRSDSVFTLGSLQRSSDPKRLDDIRDKILAIGELCGGSIKCSGRYASWTPAKESALLTRCIEVYKKHTGNEPRVKVIHAGLECGAIGSRMGGLDMISFGPDISSPHSPDENVSISSVKRIREFLFVLLESFTE</sequence>
<dbReference type="PANTHER" id="PTHR43501:SF1">
    <property type="entry name" value="CYTOSOL NON-SPECIFIC DIPEPTIDASE"/>
    <property type="match status" value="1"/>
</dbReference>
<evidence type="ECO:0000256" key="14">
    <source>
        <dbReference type="ARBA" id="ARBA00075285"/>
    </source>
</evidence>
<keyword evidence="4" id="KW-0479">Metal-binding</keyword>
<dbReference type="FunFam" id="3.40.630.10:FF:000015">
    <property type="entry name" value="Aminoacyl-histidine dipeptidase PepD"/>
    <property type="match status" value="1"/>
</dbReference>
<evidence type="ECO:0000313" key="19">
    <source>
        <dbReference type="Proteomes" id="UP000188181"/>
    </source>
</evidence>
<evidence type="ECO:0000256" key="4">
    <source>
        <dbReference type="ARBA" id="ARBA00022723"/>
    </source>
</evidence>
<dbReference type="STRING" id="1851148.SMSP2_02575"/>
<dbReference type="EMBL" id="CP019646">
    <property type="protein sequence ID" value="AQQ72194.1"/>
    <property type="molecule type" value="Genomic_DNA"/>
</dbReference>
<dbReference type="OrthoDB" id="9773892at2"/>
<gene>
    <name evidence="18" type="primary">pepD</name>
    <name evidence="18" type="ORF">SMSP2_02575</name>
</gene>
<dbReference type="GO" id="GO:0046872">
    <property type="term" value="F:metal ion binding"/>
    <property type="evidence" value="ECO:0007669"/>
    <property type="project" value="UniProtKB-KW"/>
</dbReference>
<dbReference type="Pfam" id="PF01546">
    <property type="entry name" value="Peptidase_M20"/>
    <property type="match status" value="1"/>
</dbReference>
<dbReference type="Gene3D" id="3.40.630.10">
    <property type="entry name" value="Zn peptidases"/>
    <property type="match status" value="2"/>
</dbReference>
<evidence type="ECO:0000256" key="5">
    <source>
        <dbReference type="ARBA" id="ARBA00022801"/>
    </source>
</evidence>
<comment type="catalytic activity">
    <reaction evidence="9">
        <text>Hydrolysis of dipeptides, preferentially hydrophobic dipeptides including prolyl amino acids.</text>
        <dbReference type="EC" id="3.4.13.18"/>
    </reaction>
</comment>